<evidence type="ECO:0000313" key="2">
    <source>
        <dbReference type="EMBL" id="CAI6356664.1"/>
    </source>
</evidence>
<evidence type="ECO:0000313" key="3">
    <source>
        <dbReference type="Proteomes" id="UP001160148"/>
    </source>
</evidence>
<reference evidence="2 3" key="1">
    <citation type="submission" date="2023-01" db="EMBL/GenBank/DDBJ databases">
        <authorList>
            <person name="Whitehead M."/>
        </authorList>
    </citation>
    <scope>NUCLEOTIDE SEQUENCE [LARGE SCALE GENOMIC DNA]</scope>
</reference>
<dbReference type="PANTHER" id="PTHR47027:SF29">
    <property type="entry name" value="C2H2-TYPE DOMAIN-CONTAINING PROTEIN"/>
    <property type="match status" value="1"/>
</dbReference>
<protein>
    <recommendedName>
        <fullName evidence="1">Reverse transcriptase domain-containing protein</fullName>
    </recommendedName>
</protein>
<proteinExistence type="predicted"/>
<dbReference type="InterPro" id="IPR000477">
    <property type="entry name" value="RT_dom"/>
</dbReference>
<dbReference type="AlphaFoldDB" id="A0AAV0WLL8"/>
<dbReference type="PROSITE" id="PS50878">
    <property type="entry name" value="RT_POL"/>
    <property type="match status" value="1"/>
</dbReference>
<dbReference type="Proteomes" id="UP001160148">
    <property type="component" value="Unassembled WGS sequence"/>
</dbReference>
<dbReference type="PANTHER" id="PTHR47027">
    <property type="entry name" value="REVERSE TRANSCRIPTASE DOMAIN-CONTAINING PROTEIN"/>
    <property type="match status" value="1"/>
</dbReference>
<keyword evidence="3" id="KW-1185">Reference proteome</keyword>
<comment type="caution">
    <text evidence="2">The sequence shown here is derived from an EMBL/GenBank/DDBJ whole genome shotgun (WGS) entry which is preliminary data.</text>
</comment>
<organism evidence="2 3">
    <name type="scientific">Macrosiphum euphorbiae</name>
    <name type="common">potato aphid</name>
    <dbReference type="NCBI Taxonomy" id="13131"/>
    <lineage>
        <taxon>Eukaryota</taxon>
        <taxon>Metazoa</taxon>
        <taxon>Ecdysozoa</taxon>
        <taxon>Arthropoda</taxon>
        <taxon>Hexapoda</taxon>
        <taxon>Insecta</taxon>
        <taxon>Pterygota</taxon>
        <taxon>Neoptera</taxon>
        <taxon>Paraneoptera</taxon>
        <taxon>Hemiptera</taxon>
        <taxon>Sternorrhyncha</taxon>
        <taxon>Aphidomorpha</taxon>
        <taxon>Aphidoidea</taxon>
        <taxon>Aphididae</taxon>
        <taxon>Macrosiphini</taxon>
        <taxon>Macrosiphum</taxon>
    </lineage>
</organism>
<evidence type="ECO:0000259" key="1">
    <source>
        <dbReference type="PROSITE" id="PS50878"/>
    </source>
</evidence>
<gene>
    <name evidence="2" type="ORF">MEUPH1_LOCUS12375</name>
</gene>
<dbReference type="EMBL" id="CARXXK010000002">
    <property type="protein sequence ID" value="CAI6356664.1"/>
    <property type="molecule type" value="Genomic_DNA"/>
</dbReference>
<accession>A0AAV0WLL8</accession>
<name>A0AAV0WLL8_9HEMI</name>
<feature type="domain" description="Reverse transcriptase" evidence="1">
    <location>
        <begin position="1"/>
        <end position="95"/>
    </location>
</feature>
<sequence>MRETLAGPTGIKMGNGQQLVVTRYEDDVIIMAESEEDLKRTTSKLIEGEKIGLMVNEERTKYMIVTRHNQEIRHLEVNNCNIERVANFKYLGVNINENADSNEEIRLRLVVANKCYFGLVPIVRGKIRNFYFYLIQREKVYIIFI</sequence>